<keyword evidence="6" id="KW-0732">Signal</keyword>
<dbReference type="Gene3D" id="2.40.70.10">
    <property type="entry name" value="Acid Proteases"/>
    <property type="match status" value="2"/>
</dbReference>
<dbReference type="GO" id="GO:0004190">
    <property type="term" value="F:aspartic-type endopeptidase activity"/>
    <property type="evidence" value="ECO:0007669"/>
    <property type="project" value="UniProtKB-KW"/>
</dbReference>
<dbReference type="EMBL" id="MIKG01000012">
    <property type="protein sequence ID" value="RAO70583.1"/>
    <property type="molecule type" value="Genomic_DNA"/>
</dbReference>
<dbReference type="InterPro" id="IPR034164">
    <property type="entry name" value="Pepsin-like_dom"/>
</dbReference>
<dbReference type="GeneID" id="63795811"/>
<evidence type="ECO:0000313" key="9">
    <source>
        <dbReference type="Proteomes" id="UP000249363"/>
    </source>
</evidence>
<dbReference type="InterPro" id="IPR001461">
    <property type="entry name" value="Aspartic_peptidase_A1"/>
</dbReference>
<evidence type="ECO:0000256" key="4">
    <source>
        <dbReference type="PIRSR" id="PIRSR601461-1"/>
    </source>
</evidence>
<dbReference type="GO" id="GO:0006508">
    <property type="term" value="P:proteolysis"/>
    <property type="evidence" value="ECO:0007669"/>
    <property type="project" value="UniProtKB-KW"/>
</dbReference>
<evidence type="ECO:0000256" key="1">
    <source>
        <dbReference type="ARBA" id="ARBA00007447"/>
    </source>
</evidence>
<dbReference type="GO" id="GO:0000324">
    <property type="term" value="C:fungal-type vacuole"/>
    <property type="evidence" value="ECO:0007669"/>
    <property type="project" value="TreeGrafter"/>
</dbReference>
<dbReference type="InterPro" id="IPR033121">
    <property type="entry name" value="PEPTIDASE_A1"/>
</dbReference>
<feature type="chain" id="PRO_5016594069" description="Peptidase A1 domain-containing protein" evidence="6">
    <location>
        <begin position="22"/>
        <end position="442"/>
    </location>
</feature>
<evidence type="ECO:0000259" key="7">
    <source>
        <dbReference type="PROSITE" id="PS51767"/>
    </source>
</evidence>
<dbReference type="STRING" id="1196081.A0A364L479"/>
<dbReference type="Proteomes" id="UP000249363">
    <property type="component" value="Unassembled WGS sequence"/>
</dbReference>
<evidence type="ECO:0000256" key="2">
    <source>
        <dbReference type="ARBA" id="ARBA00022750"/>
    </source>
</evidence>
<dbReference type="PRINTS" id="PR00792">
    <property type="entry name" value="PEPSIN"/>
</dbReference>
<dbReference type="SUPFAM" id="SSF50630">
    <property type="entry name" value="Acid proteases"/>
    <property type="match status" value="1"/>
</dbReference>
<evidence type="ECO:0000256" key="5">
    <source>
        <dbReference type="RuleBase" id="RU000454"/>
    </source>
</evidence>
<organism evidence="8 9">
    <name type="scientific">Talaromyces amestolkiae</name>
    <dbReference type="NCBI Taxonomy" id="1196081"/>
    <lineage>
        <taxon>Eukaryota</taxon>
        <taxon>Fungi</taxon>
        <taxon>Dikarya</taxon>
        <taxon>Ascomycota</taxon>
        <taxon>Pezizomycotina</taxon>
        <taxon>Eurotiomycetes</taxon>
        <taxon>Eurotiomycetidae</taxon>
        <taxon>Eurotiales</taxon>
        <taxon>Trichocomaceae</taxon>
        <taxon>Talaromyces</taxon>
        <taxon>Talaromyces sect. Talaromyces</taxon>
    </lineage>
</organism>
<evidence type="ECO:0000256" key="3">
    <source>
        <dbReference type="ARBA" id="ARBA00022801"/>
    </source>
</evidence>
<sequence>MRFSNPSVATAVLLLSFGVDATPIKSNKSLRTRRSLDATIWKPTAFAESSTLSKSSNYVALKKVAGGSARTSAAHLKGSTNGASTGLISLLEGEEFATEITIGTQTFEVILDTGSSDTWVVESGFECVDVETEKKESESYCDFGTPYYTVDKTFKTIKNEQFNISYGDGEFLEGIVGTETVTLAGITVKDQTIALANYAGWYGDGTTAGLTGFAYPALTSAYSSSGTQKVYNPLFTNMYKEGLVDSYFSLAILRDVSGASGYLTLGGLPPITFNETFATTPILITSITGYPKAYDFYTIEVDSINLKGKALSGGSGAKYIVDSGTTLNYYPTSIANAVNAAFSPPATYNDTEGAYVVDCNATAPAHSITIGGTEFTINPLDMILYAGDNVCISGIVDGGSDVSQDLYILGDTFQKNVVSVFDVGAVEMKFAPNVNYTSNDTY</sequence>
<feature type="active site" evidence="4">
    <location>
        <position position="112"/>
    </location>
</feature>
<dbReference type="RefSeq" id="XP_040735099.1">
    <property type="nucleotide sequence ID" value="XM_040879198.1"/>
</dbReference>
<name>A0A364L479_TALAM</name>
<evidence type="ECO:0000313" key="8">
    <source>
        <dbReference type="EMBL" id="RAO70583.1"/>
    </source>
</evidence>
<dbReference type="InterPro" id="IPR021109">
    <property type="entry name" value="Peptidase_aspartic_dom_sf"/>
</dbReference>
<evidence type="ECO:0000256" key="6">
    <source>
        <dbReference type="SAM" id="SignalP"/>
    </source>
</evidence>
<feature type="active site" evidence="4">
    <location>
        <position position="322"/>
    </location>
</feature>
<gene>
    <name evidence="8" type="ORF">BHQ10_006595</name>
</gene>
<feature type="signal peptide" evidence="6">
    <location>
        <begin position="1"/>
        <end position="21"/>
    </location>
</feature>
<comment type="similarity">
    <text evidence="1 5">Belongs to the peptidase A1 family.</text>
</comment>
<dbReference type="PANTHER" id="PTHR47966">
    <property type="entry name" value="BETA-SITE APP-CLEAVING ENZYME, ISOFORM A-RELATED"/>
    <property type="match status" value="1"/>
</dbReference>
<dbReference type="InterPro" id="IPR001969">
    <property type="entry name" value="Aspartic_peptidase_AS"/>
</dbReference>
<proteinExistence type="inferred from homology"/>
<dbReference type="PANTHER" id="PTHR47966:SF47">
    <property type="entry name" value="ENDOPEPTIDASE, PUTATIVE (AFU_ORTHOLOGUE AFUA_3G01220)-RELATED"/>
    <property type="match status" value="1"/>
</dbReference>
<protein>
    <recommendedName>
        <fullName evidence="7">Peptidase A1 domain-containing protein</fullName>
    </recommendedName>
</protein>
<dbReference type="AlphaFoldDB" id="A0A364L479"/>
<keyword evidence="3 5" id="KW-0378">Hydrolase</keyword>
<feature type="domain" description="Peptidase A1" evidence="7">
    <location>
        <begin position="96"/>
        <end position="431"/>
    </location>
</feature>
<dbReference type="OrthoDB" id="15189at2759"/>
<reference evidence="8 9" key="1">
    <citation type="journal article" date="2017" name="Biotechnol. Biofuels">
        <title>Differential beta-glucosidase expression as a function of carbon source availability in Talaromyces amestolkiae: a genomic and proteomic approach.</title>
        <authorList>
            <person name="de Eugenio L.I."/>
            <person name="Mendez-Liter J.A."/>
            <person name="Nieto-Dominguez M."/>
            <person name="Alonso L."/>
            <person name="Gil-Munoz J."/>
            <person name="Barriuso J."/>
            <person name="Prieto A."/>
            <person name="Martinez M.J."/>
        </authorList>
    </citation>
    <scope>NUCLEOTIDE SEQUENCE [LARGE SCALE GENOMIC DNA]</scope>
    <source>
        <strain evidence="8 9">CIB</strain>
    </source>
</reference>
<keyword evidence="9" id="KW-1185">Reference proteome</keyword>
<dbReference type="Pfam" id="PF00026">
    <property type="entry name" value="Asp"/>
    <property type="match status" value="1"/>
</dbReference>
<dbReference type="CDD" id="cd05471">
    <property type="entry name" value="pepsin_like"/>
    <property type="match status" value="1"/>
</dbReference>
<keyword evidence="5" id="KW-0645">Protease</keyword>
<dbReference type="PROSITE" id="PS00141">
    <property type="entry name" value="ASP_PROTEASE"/>
    <property type="match status" value="1"/>
</dbReference>
<dbReference type="PROSITE" id="PS51767">
    <property type="entry name" value="PEPTIDASE_A1"/>
    <property type="match status" value="1"/>
</dbReference>
<comment type="caution">
    <text evidence="8">The sequence shown here is derived from an EMBL/GenBank/DDBJ whole genome shotgun (WGS) entry which is preliminary data.</text>
</comment>
<accession>A0A364L479</accession>
<keyword evidence="2 5" id="KW-0064">Aspartyl protease</keyword>